<name>A0ABY6HL25_9ARCH</name>
<keyword evidence="5 6" id="KW-0472">Membrane</keyword>
<evidence type="ECO:0000256" key="4">
    <source>
        <dbReference type="ARBA" id="ARBA00022989"/>
    </source>
</evidence>
<feature type="domain" description="Major facilitator superfamily (MFS) profile" evidence="7">
    <location>
        <begin position="16"/>
        <end position="411"/>
    </location>
</feature>
<keyword evidence="3 6" id="KW-0812">Transmembrane</keyword>
<keyword evidence="9" id="KW-1185">Reference proteome</keyword>
<dbReference type="InterPro" id="IPR011701">
    <property type="entry name" value="MFS"/>
</dbReference>
<dbReference type="InterPro" id="IPR020846">
    <property type="entry name" value="MFS_dom"/>
</dbReference>
<comment type="subcellular location">
    <subcellularLocation>
        <location evidence="1">Cell membrane</location>
        <topology evidence="1">Multi-pass membrane protein</topology>
    </subcellularLocation>
</comment>
<dbReference type="Proteomes" id="UP001208689">
    <property type="component" value="Chromosome"/>
</dbReference>
<protein>
    <submittedName>
        <fullName evidence="8">Enterobactin exporter EntS</fullName>
    </submittedName>
</protein>
<feature type="transmembrane region" description="Helical" evidence="6">
    <location>
        <begin position="297"/>
        <end position="315"/>
    </location>
</feature>
<evidence type="ECO:0000256" key="6">
    <source>
        <dbReference type="SAM" id="Phobius"/>
    </source>
</evidence>
<feature type="transmembrane region" description="Helical" evidence="6">
    <location>
        <begin position="82"/>
        <end position="103"/>
    </location>
</feature>
<feature type="transmembrane region" description="Helical" evidence="6">
    <location>
        <begin position="267"/>
        <end position="285"/>
    </location>
</feature>
<dbReference type="Gene3D" id="1.20.1250.20">
    <property type="entry name" value="MFS general substrate transporter like domains"/>
    <property type="match status" value="1"/>
</dbReference>
<evidence type="ECO:0000313" key="9">
    <source>
        <dbReference type="Proteomes" id="UP001208689"/>
    </source>
</evidence>
<proteinExistence type="predicted"/>
<feature type="transmembrane region" description="Helical" evidence="6">
    <location>
        <begin position="387"/>
        <end position="404"/>
    </location>
</feature>
<evidence type="ECO:0000313" key="8">
    <source>
        <dbReference type="EMBL" id="UYP44013.1"/>
    </source>
</evidence>
<dbReference type="InterPro" id="IPR036259">
    <property type="entry name" value="MFS_trans_sf"/>
</dbReference>
<feature type="transmembrane region" description="Helical" evidence="6">
    <location>
        <begin position="148"/>
        <end position="167"/>
    </location>
</feature>
<dbReference type="Pfam" id="PF07690">
    <property type="entry name" value="MFS_1"/>
    <property type="match status" value="1"/>
</dbReference>
<evidence type="ECO:0000259" key="7">
    <source>
        <dbReference type="PROSITE" id="PS50850"/>
    </source>
</evidence>
<evidence type="ECO:0000256" key="1">
    <source>
        <dbReference type="ARBA" id="ARBA00004651"/>
    </source>
</evidence>
<accession>A0ABY6HL25</accession>
<evidence type="ECO:0000256" key="2">
    <source>
        <dbReference type="ARBA" id="ARBA00022475"/>
    </source>
</evidence>
<evidence type="ECO:0000256" key="3">
    <source>
        <dbReference type="ARBA" id="ARBA00022692"/>
    </source>
</evidence>
<dbReference type="PANTHER" id="PTHR23513">
    <property type="entry name" value="INTEGRAL MEMBRANE EFFLUX PROTEIN-RELATED"/>
    <property type="match status" value="1"/>
</dbReference>
<feature type="transmembrane region" description="Helical" evidence="6">
    <location>
        <begin position="49"/>
        <end position="70"/>
    </location>
</feature>
<feature type="transmembrane region" description="Helical" evidence="6">
    <location>
        <begin position="173"/>
        <end position="194"/>
    </location>
</feature>
<dbReference type="SUPFAM" id="SSF103473">
    <property type="entry name" value="MFS general substrate transporter"/>
    <property type="match status" value="1"/>
</dbReference>
<feature type="transmembrane region" description="Helical" evidence="6">
    <location>
        <begin position="357"/>
        <end position="375"/>
    </location>
</feature>
<dbReference type="PANTHER" id="PTHR23513:SF6">
    <property type="entry name" value="MAJOR FACILITATOR SUPERFAMILY ASSOCIATED DOMAIN-CONTAINING PROTEIN"/>
    <property type="match status" value="1"/>
</dbReference>
<keyword evidence="4 6" id="KW-1133">Transmembrane helix</keyword>
<keyword evidence="2" id="KW-1003">Cell membrane</keyword>
<dbReference type="PROSITE" id="PS50850">
    <property type="entry name" value="MFS"/>
    <property type="match status" value="1"/>
</dbReference>
<dbReference type="EMBL" id="CP104013">
    <property type="protein sequence ID" value="UYP44013.1"/>
    <property type="molecule type" value="Genomic_DNA"/>
</dbReference>
<evidence type="ECO:0000256" key="5">
    <source>
        <dbReference type="ARBA" id="ARBA00023136"/>
    </source>
</evidence>
<reference evidence="8" key="1">
    <citation type="submission" date="2022-09" db="EMBL/GenBank/DDBJ databases">
        <title>Actin cytoskeleton and complex cell architecture in an #Asgard archaeon.</title>
        <authorList>
            <person name="Ponce Toledo R.I."/>
            <person name="Schleper C."/>
            <person name="Rodrigues Oliveira T."/>
            <person name="Wollweber F."/>
            <person name="Xu J."/>
            <person name="Rittmann S."/>
            <person name="Klingl A."/>
            <person name="Pilhofer M."/>
        </authorList>
    </citation>
    <scope>NUCLEOTIDE SEQUENCE</scope>
    <source>
        <strain evidence="8">B-35</strain>
    </source>
</reference>
<feature type="transmembrane region" description="Helical" evidence="6">
    <location>
        <begin position="229"/>
        <end position="255"/>
    </location>
</feature>
<organism evidence="8 9">
    <name type="scientific">Candidatus Lokiarchaeum ossiferum</name>
    <dbReference type="NCBI Taxonomy" id="2951803"/>
    <lineage>
        <taxon>Archaea</taxon>
        <taxon>Promethearchaeati</taxon>
        <taxon>Promethearchaeota</taxon>
        <taxon>Promethearchaeia</taxon>
        <taxon>Promethearchaeales</taxon>
        <taxon>Promethearchaeaceae</taxon>
        <taxon>Candidatus Lokiarchaeum</taxon>
    </lineage>
</organism>
<gene>
    <name evidence="8" type="ORF">NEF87_000298</name>
</gene>
<dbReference type="CDD" id="cd06173">
    <property type="entry name" value="MFS_MefA_like"/>
    <property type="match status" value="1"/>
</dbReference>
<sequence>MSNLDKNPPTLKTYHQYLIIWIGQLISLIGSNIVQFVMIWWITIETQSAVYLSLATFFGYIPSVILSPFTGVLADKVDRQKLIILADFLQAFVTLLLICSFYFNMMQIWIYFLIISLRSIFQTLQGPAKYAIVSQMVPKEKLARLNGLDYFFSNIMSLIGAPIAALLLNFFDIFQLLFVDIFTFLIAIIPFFFIRIPKLAHIGDKVQLPSMGEYKEGIKEGFQFLRRNVGFFSLILTASFVNFFIMPFTSLLAYYINVDNGGTEQHLALVMMAQQAGLIFGGLITTIKPKRKNPMKFMQFILTIQFIGFAIIGLAPLGSYWIMSLGMFVSGMTFPFTNTIISTIFQKNVPNEVQGRISTVLGALSMLISPIGMIISGPLANLMSTKLLFIVSSLIPILAIQFIWKFTPIMDAEKIVQDNKSLEVLKNPEIMTEVVPVNIKEPREEQESLS</sequence>
<feature type="transmembrane region" description="Helical" evidence="6">
    <location>
        <begin position="21"/>
        <end position="43"/>
    </location>
</feature>